<proteinExistence type="predicted"/>
<gene>
    <name evidence="4" type="ordered locus">Deima_0956</name>
</gene>
<dbReference type="InterPro" id="IPR001434">
    <property type="entry name" value="OmcB-like_DUF11"/>
</dbReference>
<dbReference type="Pfam" id="PF25564">
    <property type="entry name" value="DUF7933"/>
    <property type="match status" value="1"/>
</dbReference>
<feature type="domain" description="DUF7933" evidence="3">
    <location>
        <begin position="263"/>
        <end position="382"/>
    </location>
</feature>
<feature type="domain" description="DUF11" evidence="2">
    <location>
        <begin position="716"/>
        <end position="834"/>
    </location>
</feature>
<dbReference type="InterPro" id="IPR051172">
    <property type="entry name" value="Chlamydia_OmcB"/>
</dbReference>
<dbReference type="PANTHER" id="PTHR34819">
    <property type="entry name" value="LARGE CYSTEINE-RICH PERIPLASMIC PROTEIN OMCB"/>
    <property type="match status" value="1"/>
</dbReference>
<dbReference type="OrthoDB" id="63289at2"/>
<protein>
    <submittedName>
        <fullName evidence="4">Conserved repeat domain protein</fullName>
    </submittedName>
</protein>
<keyword evidence="5" id="KW-1185">Reference proteome</keyword>
<dbReference type="InterPro" id="IPR057693">
    <property type="entry name" value="DUF7933"/>
</dbReference>
<dbReference type="AlphaFoldDB" id="E8U6C0"/>
<dbReference type="eggNOG" id="COG3386">
    <property type="taxonomic scope" value="Bacteria"/>
</dbReference>
<accession>E8U6C0</accession>
<dbReference type="KEGG" id="dmr:Deima_0956"/>
<sequence length="965" mass="96472" precursor="true">MIHRTLKGLLTLAALATSSMAGAVSSYCTGIYAAQSTGALAYFNPVDNSFQAISTSGVTSPNALALNTKDGTLFYANQSSRQIYKFDRQTKQSTLLYTSQYQEIGGTFGANGIYYMLGPDGYLDRYDPSSNTYGYTAFTGATLNSTTNGDITVSPTGQAYAVLDRKLADGTVEATLYKLDLSSAVLSSPVRLTYNGANFVPANGGVNGLAVDPVTGTFYISTTDTTKPGIYSVNTSTGTLTLKTSAISNVVDLATCPEVPDTPAISKGFSPTAATALPATTTLTLTIGNTNKAEYYTYAAFTDTMPAGMTVDSFTTTCPAGKVTGTSTSLTLAANTALPVDGCTITARVRVTATGVYTNTVAAGDAQTSVGNNVAASATFTVSPPSLSLTKTLTGSLAVGSTATYTLAVTNAASSVATMGTLSVVDQLPAGVGISGLSGQSRGTSNGVSWTCTYPDESGAYQPSGQPVTCTGTGTLATGATSTFTLPVIVAPDAASSVTNFAAVGGGGDPYNSGVAPTPGSACTNMHCASSTNAVTAAPTAPATCATGATTNLLSGGTLSGFQDNDTAAATTTVPLAVNAGAYTKGVGAGGAFIVDMDWAFNNGVGTSSNVATLTLYVNGTAYAQLATTSGYNGLATITASNGATVSTTSLNRNRYAQNAPNSYALLKSFVTLPASVTGVSSVEVRYQPNAGGTSGQSDDFAYIIRALNGCNPGTDVQVTKVGPASIVAGGTVTYTITLKNAGVLAASNVKLTDTLPAGVTFVSASPAATSTNGTLTWPPVATLAVNATASYTVVVTAPSSAAIEGGVKSFTNTAQFTSDTPDTNAGNNAAQAQTNTVYVKLSKLVRNVSRGGMFALAADGKPGETLEYCISAQNLGGGDARGLTLRDAVPANTAALLDGYGAGLGVLYVTGGVAAGSGTPTGTALTSSSADTDSASLSSAGMNVGPTTLAAGAQAAVCFRASIK</sequence>
<reference evidence="5" key="2">
    <citation type="submission" date="2011-01" db="EMBL/GenBank/DDBJ databases">
        <title>The complete genome of Deinococcus maricopensis DSM 21211.</title>
        <authorList>
            <consortium name="US DOE Joint Genome Institute (JGI-PGF)"/>
            <person name="Lucas S."/>
            <person name="Copeland A."/>
            <person name="Lapidus A."/>
            <person name="Goodwin L."/>
            <person name="Pitluck S."/>
            <person name="Kyrpides N."/>
            <person name="Mavromatis K."/>
            <person name="Pagani I."/>
            <person name="Ivanova N."/>
            <person name="Ovchinnikova G."/>
            <person name="Zeytun A."/>
            <person name="Detter J.C."/>
            <person name="Han C."/>
            <person name="Land M."/>
            <person name="Hauser L."/>
            <person name="Markowitz V."/>
            <person name="Cheng J.-F."/>
            <person name="Hugenholtz P."/>
            <person name="Woyke T."/>
            <person name="Wu D."/>
            <person name="Pukall R."/>
            <person name="Gehrich-Schroeter G."/>
            <person name="Brambilla E."/>
            <person name="Klenk H.-P."/>
            <person name="Eisen J.A."/>
        </authorList>
    </citation>
    <scope>NUCLEOTIDE SEQUENCE [LARGE SCALE GENOMIC DNA]</scope>
    <source>
        <strain evidence="5">DSM 21211 / LMG 22137 / NRRL B-23946 / LB-34</strain>
    </source>
</reference>
<dbReference type="STRING" id="709986.Deima_0956"/>
<dbReference type="Proteomes" id="UP000008635">
    <property type="component" value="Chromosome"/>
</dbReference>
<evidence type="ECO:0000313" key="5">
    <source>
        <dbReference type="Proteomes" id="UP000008635"/>
    </source>
</evidence>
<evidence type="ECO:0000259" key="2">
    <source>
        <dbReference type="Pfam" id="PF01345"/>
    </source>
</evidence>
<dbReference type="Gene3D" id="2.60.40.10">
    <property type="entry name" value="Immunoglobulins"/>
    <property type="match status" value="1"/>
</dbReference>
<dbReference type="eggNOG" id="COG1750">
    <property type="taxonomic scope" value="Bacteria"/>
</dbReference>
<dbReference type="NCBIfam" id="TIGR01451">
    <property type="entry name" value="B_ant_repeat"/>
    <property type="match status" value="2"/>
</dbReference>
<dbReference type="SUPFAM" id="SSF63829">
    <property type="entry name" value="Calcium-dependent phosphotriesterase"/>
    <property type="match status" value="1"/>
</dbReference>
<feature type="signal peptide" evidence="1">
    <location>
        <begin position="1"/>
        <end position="23"/>
    </location>
</feature>
<dbReference type="RefSeq" id="WP_013556114.1">
    <property type="nucleotide sequence ID" value="NC_014958.1"/>
</dbReference>
<dbReference type="PANTHER" id="PTHR34819:SF3">
    <property type="entry name" value="CELL SURFACE PROTEIN"/>
    <property type="match status" value="1"/>
</dbReference>
<name>E8U6C0_DEIML</name>
<organism evidence="4 5">
    <name type="scientific">Deinococcus maricopensis (strain DSM 21211 / LMG 22137 / NRRL B-23946 / LB-34)</name>
    <dbReference type="NCBI Taxonomy" id="709986"/>
    <lineage>
        <taxon>Bacteria</taxon>
        <taxon>Thermotogati</taxon>
        <taxon>Deinococcota</taxon>
        <taxon>Deinococci</taxon>
        <taxon>Deinococcales</taxon>
        <taxon>Deinococcaceae</taxon>
        <taxon>Deinococcus</taxon>
    </lineage>
</organism>
<dbReference type="Pfam" id="PF01345">
    <property type="entry name" value="DUF11"/>
    <property type="match status" value="2"/>
</dbReference>
<dbReference type="HOGENOM" id="CLU_306688_0_0_0"/>
<reference evidence="4 5" key="1">
    <citation type="journal article" date="2011" name="Stand. Genomic Sci.">
        <title>Complete genome sequence of Deinococcus maricopensis type strain (LB-34).</title>
        <authorList>
            <person name="Pukall R."/>
            <person name="Zeytun A."/>
            <person name="Lucas S."/>
            <person name="Lapidus A."/>
            <person name="Hammon N."/>
            <person name="Deshpande S."/>
            <person name="Nolan M."/>
            <person name="Cheng J.F."/>
            <person name="Pitluck S."/>
            <person name="Liolios K."/>
            <person name="Pagani I."/>
            <person name="Mikhailova N."/>
            <person name="Ivanova N."/>
            <person name="Mavromatis K."/>
            <person name="Pati A."/>
            <person name="Tapia R."/>
            <person name="Han C."/>
            <person name="Goodwin L."/>
            <person name="Chen A."/>
            <person name="Palaniappan K."/>
            <person name="Land M."/>
            <person name="Hauser L."/>
            <person name="Chang Y.J."/>
            <person name="Jeffries C.D."/>
            <person name="Brambilla E.M."/>
            <person name="Rohde M."/>
            <person name="Goker M."/>
            <person name="Detter J.C."/>
            <person name="Woyke T."/>
            <person name="Bristow J."/>
            <person name="Eisen J.A."/>
            <person name="Markowitz V."/>
            <person name="Hugenholtz P."/>
            <person name="Kyrpides N.C."/>
            <person name="Klenk H.P."/>
        </authorList>
    </citation>
    <scope>NUCLEOTIDE SEQUENCE [LARGE SCALE GENOMIC DNA]</scope>
    <source>
        <strain evidence="5">DSM 21211 / LMG 22137 / NRRL B-23946 / LB-34</strain>
    </source>
</reference>
<feature type="chain" id="PRO_5003232226" evidence="1">
    <location>
        <begin position="24"/>
        <end position="965"/>
    </location>
</feature>
<evidence type="ECO:0000313" key="4">
    <source>
        <dbReference type="EMBL" id="ADV66609.1"/>
    </source>
</evidence>
<feature type="domain" description="DUF11" evidence="2">
    <location>
        <begin position="387"/>
        <end position="506"/>
    </location>
</feature>
<evidence type="ECO:0000256" key="1">
    <source>
        <dbReference type="SAM" id="SignalP"/>
    </source>
</evidence>
<dbReference type="EMBL" id="CP002454">
    <property type="protein sequence ID" value="ADV66609.1"/>
    <property type="molecule type" value="Genomic_DNA"/>
</dbReference>
<evidence type="ECO:0000259" key="3">
    <source>
        <dbReference type="Pfam" id="PF25564"/>
    </source>
</evidence>
<keyword evidence="1" id="KW-0732">Signal</keyword>
<dbReference type="InterPro" id="IPR047589">
    <property type="entry name" value="DUF11_rpt"/>
</dbReference>
<dbReference type="InterPro" id="IPR013783">
    <property type="entry name" value="Ig-like_fold"/>
</dbReference>